<comment type="subcellular location">
    <subcellularLocation>
        <location evidence="1">Cell membrane</location>
        <topology evidence="1">Multi-pass membrane protein</topology>
    </subcellularLocation>
</comment>
<dbReference type="InterPro" id="IPR036866">
    <property type="entry name" value="RibonucZ/Hydroxyglut_hydro"/>
</dbReference>
<dbReference type="Pfam" id="PF13567">
    <property type="entry name" value="DUF4131"/>
    <property type="match status" value="1"/>
</dbReference>
<keyword evidence="5 6" id="KW-0472">Membrane</keyword>
<reference evidence="9" key="1">
    <citation type="journal article" date="2019" name="Int. J. Syst. Evol. Microbiol.">
        <title>The Global Catalogue of Microorganisms (GCM) 10K type strain sequencing project: providing services to taxonomists for standard genome sequencing and annotation.</title>
        <authorList>
            <consortium name="The Broad Institute Genomics Platform"/>
            <consortium name="The Broad Institute Genome Sequencing Center for Infectious Disease"/>
            <person name="Wu L."/>
            <person name="Ma J."/>
        </authorList>
    </citation>
    <scope>NUCLEOTIDE SEQUENCE [LARGE SCALE GENOMIC DNA]</scope>
    <source>
        <strain evidence="9">LMG 29894</strain>
    </source>
</reference>
<dbReference type="Proteomes" id="UP001595791">
    <property type="component" value="Unassembled WGS sequence"/>
</dbReference>
<name>A0ABV8MWC0_9NEIS</name>
<gene>
    <name evidence="8" type="ORF">ACFOW7_17370</name>
</gene>
<dbReference type="InterPro" id="IPR035681">
    <property type="entry name" value="ComA-like_MBL"/>
</dbReference>
<dbReference type="PANTHER" id="PTHR30619">
    <property type="entry name" value="DNA INTERNALIZATION/COMPETENCE PROTEIN COMEC/REC2"/>
    <property type="match status" value="1"/>
</dbReference>
<dbReference type="InterPro" id="IPR001279">
    <property type="entry name" value="Metallo-B-lactamas"/>
</dbReference>
<dbReference type="EMBL" id="JBHSBU010000001">
    <property type="protein sequence ID" value="MFC4161110.1"/>
    <property type="molecule type" value="Genomic_DNA"/>
</dbReference>
<dbReference type="Pfam" id="PF03772">
    <property type="entry name" value="Competence"/>
    <property type="match status" value="1"/>
</dbReference>
<protein>
    <submittedName>
        <fullName evidence="8">DNA internalization-related competence protein ComEC/Rec2</fullName>
    </submittedName>
</protein>
<evidence type="ECO:0000313" key="8">
    <source>
        <dbReference type="EMBL" id="MFC4161110.1"/>
    </source>
</evidence>
<evidence type="ECO:0000256" key="4">
    <source>
        <dbReference type="ARBA" id="ARBA00022989"/>
    </source>
</evidence>
<evidence type="ECO:0000256" key="2">
    <source>
        <dbReference type="ARBA" id="ARBA00022475"/>
    </source>
</evidence>
<proteinExistence type="predicted"/>
<dbReference type="InterPro" id="IPR004477">
    <property type="entry name" value="ComEC_N"/>
</dbReference>
<dbReference type="InterPro" id="IPR025405">
    <property type="entry name" value="DUF4131"/>
</dbReference>
<evidence type="ECO:0000256" key="6">
    <source>
        <dbReference type="SAM" id="Phobius"/>
    </source>
</evidence>
<keyword evidence="2" id="KW-1003">Cell membrane</keyword>
<dbReference type="InterPro" id="IPR004797">
    <property type="entry name" value="Competence_ComEC/Rec2"/>
</dbReference>
<feature type="domain" description="Metallo-beta-lactamase" evidence="7">
    <location>
        <begin position="515"/>
        <end position="695"/>
    </location>
</feature>
<feature type="transmembrane region" description="Helical" evidence="6">
    <location>
        <begin position="236"/>
        <end position="256"/>
    </location>
</feature>
<dbReference type="SUPFAM" id="SSF56281">
    <property type="entry name" value="Metallo-hydrolase/oxidoreductase"/>
    <property type="match status" value="1"/>
</dbReference>
<keyword evidence="9" id="KW-1185">Reference proteome</keyword>
<feature type="transmembrane region" description="Helical" evidence="6">
    <location>
        <begin position="338"/>
        <end position="358"/>
    </location>
</feature>
<dbReference type="PANTHER" id="PTHR30619:SF1">
    <property type="entry name" value="RECOMBINATION PROTEIN 2"/>
    <property type="match status" value="1"/>
</dbReference>
<comment type="caution">
    <text evidence="8">The sequence shown here is derived from an EMBL/GenBank/DDBJ whole genome shotgun (WGS) entry which is preliminary data.</text>
</comment>
<evidence type="ECO:0000256" key="5">
    <source>
        <dbReference type="ARBA" id="ARBA00023136"/>
    </source>
</evidence>
<sequence>MQPAIIAFALGICLLQRSATLGPSWPWLLAAAVLLCCPVRSLRPGALLLAALLGGLGYANWRAEGRLATRLDPAWENRPLNLSGSVISLVERREYGQRFRFAPDDPRLPARLLLTDYRPSDSQPWAPGQRWLLSLRLRRPHGSQNPGAADYEAWLLGENLGATANVGQKGRQLLAAWTPTPTHWLHRLRSALAEHIRHALAGRRYAEVMVALAVGDQSGIATADWTLFRRSGLTHLVSISGLHVTLIAGLAGALAARLWRCSAALAGLLPARRAGAFAAVVAAAGYAALAGFAVPCQRTLYMVSVAALALLSGRRLAASTIWCLALLVVLLLDPWAVLSAGFWLSFLTVAALVFALNGRASGQRGWRHRLMQWGWSQWAATLGSLPLLALWFRELPILSPLANALAIPVVSVVVTPLALLGSVEPSGSALRLGHEALALCLSLVEFLARHLPPWRQTAPPLWTLLPASLAVLALLLPRGLPGRVLAPLALLPLLSPPRPLLAAGQAEAIVLDVDQGLSVLVRTANHALLFDTGTAGQGARAVPAVLGAAGVTRLDLLLLSHDDADHLGAAATVLDTVTVGRLLGAAPRGRPTPAHQPCRRGQRWQWDGVEFAILHPRGDETDDNAASCVLRVATAGGRLLIPADIGRAEEARLLADDPAALKAEVVVMPHHGSAASSSPDFVAAVGARLAIAPSGYLNRFRHPRPEVVARYRAGGATVWRSDRDGAVLLQLGRQGWQAQRWREQARRYWHAQEEAAQQ</sequence>
<dbReference type="Gene3D" id="3.60.15.10">
    <property type="entry name" value="Ribonuclease Z/Hydroxyacylglutathione hydrolase-like"/>
    <property type="match status" value="1"/>
</dbReference>
<accession>A0ABV8MWC0</accession>
<dbReference type="Pfam" id="PF00753">
    <property type="entry name" value="Lactamase_B"/>
    <property type="match status" value="1"/>
</dbReference>
<dbReference type="NCBIfam" id="TIGR00360">
    <property type="entry name" value="ComEC_N-term"/>
    <property type="match status" value="1"/>
</dbReference>
<dbReference type="RefSeq" id="WP_378166676.1">
    <property type="nucleotide sequence ID" value="NZ_JBHSBU010000001.1"/>
</dbReference>
<evidence type="ECO:0000259" key="7">
    <source>
        <dbReference type="SMART" id="SM00849"/>
    </source>
</evidence>
<feature type="transmembrane region" description="Helical" evidence="6">
    <location>
        <begin position="370"/>
        <end position="391"/>
    </location>
</feature>
<dbReference type="NCBIfam" id="TIGR00361">
    <property type="entry name" value="ComEC_Rec2"/>
    <property type="match status" value="1"/>
</dbReference>
<dbReference type="InterPro" id="IPR052159">
    <property type="entry name" value="Competence_DNA_uptake"/>
</dbReference>
<feature type="transmembrane region" description="Helical" evidence="6">
    <location>
        <begin position="316"/>
        <end position="332"/>
    </location>
</feature>
<organism evidence="8 9">
    <name type="scientific">Chitinimonas lacunae</name>
    <dbReference type="NCBI Taxonomy" id="1963018"/>
    <lineage>
        <taxon>Bacteria</taxon>
        <taxon>Pseudomonadati</taxon>
        <taxon>Pseudomonadota</taxon>
        <taxon>Betaproteobacteria</taxon>
        <taxon>Neisseriales</taxon>
        <taxon>Chitinibacteraceae</taxon>
        <taxon>Chitinimonas</taxon>
    </lineage>
</organism>
<keyword evidence="3 6" id="KW-0812">Transmembrane</keyword>
<feature type="transmembrane region" description="Helical" evidence="6">
    <location>
        <begin position="44"/>
        <end position="61"/>
    </location>
</feature>
<keyword evidence="4 6" id="KW-1133">Transmembrane helix</keyword>
<dbReference type="SMART" id="SM00849">
    <property type="entry name" value="Lactamase_B"/>
    <property type="match status" value="1"/>
</dbReference>
<evidence type="ECO:0000313" key="9">
    <source>
        <dbReference type="Proteomes" id="UP001595791"/>
    </source>
</evidence>
<feature type="transmembrane region" description="Helical" evidence="6">
    <location>
        <begin position="276"/>
        <end position="295"/>
    </location>
</feature>
<dbReference type="CDD" id="cd07731">
    <property type="entry name" value="ComA-like_MBL-fold"/>
    <property type="match status" value="1"/>
</dbReference>
<evidence type="ECO:0000256" key="1">
    <source>
        <dbReference type="ARBA" id="ARBA00004651"/>
    </source>
</evidence>
<evidence type="ECO:0000256" key="3">
    <source>
        <dbReference type="ARBA" id="ARBA00022692"/>
    </source>
</evidence>